<proteinExistence type="inferred from homology"/>
<dbReference type="InterPro" id="IPR001431">
    <property type="entry name" value="Pept_M16_Zn_BS"/>
</dbReference>
<dbReference type="OrthoDB" id="277191at2759"/>
<dbReference type="Gene3D" id="3.30.830.10">
    <property type="entry name" value="Metalloenzyme, LuxS/M16 peptidase-like"/>
    <property type="match status" value="2"/>
</dbReference>
<keyword evidence="5" id="KW-0809">Transit peptide</keyword>
<dbReference type="GO" id="GO:0005759">
    <property type="term" value="C:mitochondrial matrix"/>
    <property type="evidence" value="ECO:0007669"/>
    <property type="project" value="UniProtKB-SubCell"/>
</dbReference>
<dbReference type="PROSITE" id="PS00143">
    <property type="entry name" value="INSULINASE"/>
    <property type="match status" value="1"/>
</dbReference>
<accession>A0A1G4M745</accession>
<keyword evidence="14" id="KW-1185">Reference proteome</keyword>
<evidence type="ECO:0000259" key="12">
    <source>
        <dbReference type="Pfam" id="PF05193"/>
    </source>
</evidence>
<feature type="domain" description="Peptidase M16 N-terminal" evidence="11">
    <location>
        <begin position="52"/>
        <end position="199"/>
    </location>
</feature>
<evidence type="ECO:0000256" key="4">
    <source>
        <dbReference type="ARBA" id="ARBA00016741"/>
    </source>
</evidence>
<dbReference type="EMBL" id="LT598487">
    <property type="protein sequence ID" value="SCV99508.1"/>
    <property type="molecule type" value="Genomic_DNA"/>
</dbReference>
<evidence type="ECO:0000259" key="11">
    <source>
        <dbReference type="Pfam" id="PF00675"/>
    </source>
</evidence>
<dbReference type="FunFam" id="3.30.830.10:FF:000032">
    <property type="entry name" value="Mitochondrial processing peptidase, alpha subunit"/>
    <property type="match status" value="1"/>
</dbReference>
<reference evidence="13 14" key="1">
    <citation type="submission" date="2016-03" db="EMBL/GenBank/DDBJ databases">
        <authorList>
            <person name="Devillers H."/>
        </authorList>
    </citation>
    <scope>NUCLEOTIDE SEQUENCE [LARGE SCALE GENOMIC DNA]</scope>
    <source>
        <strain evidence="13">CBS 6772</strain>
    </source>
</reference>
<dbReference type="InterPro" id="IPR011765">
    <property type="entry name" value="Pept_M16_N"/>
</dbReference>
<dbReference type="OMA" id="LKYHHSP"/>
<organism evidence="13 14">
    <name type="scientific">Lachancea fermentati</name>
    <name type="common">Zygosaccharomyces fermentati</name>
    <dbReference type="NCBI Taxonomy" id="4955"/>
    <lineage>
        <taxon>Eukaryota</taxon>
        <taxon>Fungi</taxon>
        <taxon>Dikarya</taxon>
        <taxon>Ascomycota</taxon>
        <taxon>Saccharomycotina</taxon>
        <taxon>Saccharomycetes</taxon>
        <taxon>Saccharomycetales</taxon>
        <taxon>Saccharomycetaceae</taxon>
        <taxon>Lachancea</taxon>
    </lineage>
</organism>
<dbReference type="PANTHER" id="PTHR11851:SF49">
    <property type="entry name" value="MITOCHONDRIAL-PROCESSING PEPTIDASE SUBUNIT ALPHA"/>
    <property type="match status" value="1"/>
</dbReference>
<dbReference type="GO" id="GO:0004222">
    <property type="term" value="F:metalloendopeptidase activity"/>
    <property type="evidence" value="ECO:0007669"/>
    <property type="project" value="InterPro"/>
</dbReference>
<comment type="function">
    <text evidence="1">Substrate recognition and binding subunit of the essential mitochondrial processing protease (MPP), which cleaves the mitochondrial sequence off newly imported precursors proteins.</text>
</comment>
<evidence type="ECO:0000256" key="5">
    <source>
        <dbReference type="ARBA" id="ARBA00022946"/>
    </source>
</evidence>
<dbReference type="STRING" id="4955.A0A1G4M745"/>
<feature type="domain" description="Peptidase M16 C-terminal" evidence="12">
    <location>
        <begin position="205"/>
        <end position="397"/>
    </location>
</feature>
<gene>
    <name evidence="13" type="ORF">LAFE_0A04698G</name>
</gene>
<dbReference type="AlphaFoldDB" id="A0A1G4M745"/>
<evidence type="ECO:0000256" key="1">
    <source>
        <dbReference type="ARBA" id="ARBA00002123"/>
    </source>
</evidence>
<evidence type="ECO:0000256" key="8">
    <source>
        <dbReference type="ARBA" id="ARBA00032315"/>
    </source>
</evidence>
<dbReference type="SUPFAM" id="SSF63411">
    <property type="entry name" value="LuxS/MPP-like metallohydrolase"/>
    <property type="match status" value="2"/>
</dbReference>
<evidence type="ECO:0000256" key="9">
    <source>
        <dbReference type="ARBA" id="ARBA00083075"/>
    </source>
</evidence>
<keyword evidence="6" id="KW-0496">Mitochondrion</keyword>
<evidence type="ECO:0000256" key="2">
    <source>
        <dbReference type="ARBA" id="ARBA00004305"/>
    </source>
</evidence>
<dbReference type="FunFam" id="3.30.830.10:FF:000023">
    <property type="entry name" value="Mitochondrial processing peptidase alpha subunit"/>
    <property type="match status" value="1"/>
</dbReference>
<dbReference type="InterPro" id="IPR050361">
    <property type="entry name" value="MPP/UQCRC_Complex"/>
</dbReference>
<protein>
    <recommendedName>
        <fullName evidence="4">Mitochondrial-processing peptidase subunit alpha</fullName>
    </recommendedName>
    <alternativeName>
        <fullName evidence="7">Alpha-MPP</fullName>
    </alternativeName>
    <alternativeName>
        <fullName evidence="8">Inactive zinc metalloprotease alpha</fullName>
    </alternativeName>
    <alternativeName>
        <fullName evidence="9">Matrix processing peptidase</fullName>
    </alternativeName>
</protein>
<dbReference type="InterPro" id="IPR011249">
    <property type="entry name" value="Metalloenz_LuxS/M16"/>
</dbReference>
<evidence type="ECO:0000256" key="7">
    <source>
        <dbReference type="ARBA" id="ARBA00030006"/>
    </source>
</evidence>
<comment type="subcellular location">
    <subcellularLocation>
        <location evidence="2">Mitochondrion matrix</location>
    </subcellularLocation>
</comment>
<dbReference type="GO" id="GO:0046872">
    <property type="term" value="F:metal ion binding"/>
    <property type="evidence" value="ECO:0007669"/>
    <property type="project" value="InterPro"/>
</dbReference>
<evidence type="ECO:0000313" key="13">
    <source>
        <dbReference type="EMBL" id="SCV99508.1"/>
    </source>
</evidence>
<evidence type="ECO:0000256" key="10">
    <source>
        <dbReference type="RuleBase" id="RU004447"/>
    </source>
</evidence>
<comment type="similarity">
    <text evidence="3 10">Belongs to the peptidase M16 family.</text>
</comment>
<dbReference type="GO" id="GO:0006627">
    <property type="term" value="P:protein processing involved in protein targeting to mitochondrion"/>
    <property type="evidence" value="ECO:0007669"/>
    <property type="project" value="TreeGrafter"/>
</dbReference>
<evidence type="ECO:0000256" key="6">
    <source>
        <dbReference type="ARBA" id="ARBA00023128"/>
    </source>
</evidence>
<name>A0A1G4M745_LACFM</name>
<dbReference type="Pfam" id="PF05193">
    <property type="entry name" value="Peptidase_M16_C"/>
    <property type="match status" value="1"/>
</dbReference>
<dbReference type="InterPro" id="IPR007863">
    <property type="entry name" value="Peptidase_M16_C"/>
</dbReference>
<dbReference type="PANTHER" id="PTHR11851">
    <property type="entry name" value="METALLOPROTEASE"/>
    <property type="match status" value="1"/>
</dbReference>
<dbReference type="Pfam" id="PF00675">
    <property type="entry name" value="Peptidase_M16"/>
    <property type="match status" value="1"/>
</dbReference>
<evidence type="ECO:0000256" key="3">
    <source>
        <dbReference type="ARBA" id="ARBA00007261"/>
    </source>
</evidence>
<evidence type="ECO:0000313" key="14">
    <source>
        <dbReference type="Proteomes" id="UP000190831"/>
    </source>
</evidence>
<sequence length="508" mass="56845">MLRSQTQRASLRLKSHRFLNDRTKINSRLFGRCYSSNSAENFQLTTLTNGVRVATSNVPGHFSALGLYIAAGSRYETKNLKGCTHIMDRLAFKSTEHMSGLQMAETLELLGGNYQCSSSRETMMYQASVFNQDVEKMFSLMADTVRFPRITDEELAEQKATAEYEIDEVWTKHDLILPELLHITAYSGETLGSPLLCPKELIPSISKYYLKDYRRKFYTPQNIVVAFVGVNHDEAVNFTEKYFSDMKSASHSPSVKPAHYTGGETCIPPGPVFGNLPELFHIQIGFEGLPIGHPDIYALATLQTLLGGGGSFSAGGPGKGMYSRLYTHVLNQHYFVENCMSFNHSYSDSGIFGISASCVPQAAPYMAEIIAQQLANTFSNEEFKLTEEEVSRAKNQLKSSLLMNLESKLVELEDLGRQVQLHNRKVPVTEMISNIEKLTVEDIRRTAETVFTGKVKNIGEGTGKATVVMQGQRDTFGDVESVLRYYGLGNYPKLEVPLDAKKKKRSWF</sequence>
<dbReference type="Proteomes" id="UP000190831">
    <property type="component" value="Chromosome A"/>
</dbReference>